<dbReference type="PROSITE" id="PS00022">
    <property type="entry name" value="EGF_1"/>
    <property type="match status" value="1"/>
</dbReference>
<dbReference type="EMBL" id="AJWJ01000220">
    <property type="protein sequence ID" value="KAF2073198.1"/>
    <property type="molecule type" value="Genomic_DNA"/>
</dbReference>
<dbReference type="PROSITE" id="PS01186">
    <property type="entry name" value="EGF_2"/>
    <property type="match status" value="1"/>
</dbReference>
<dbReference type="InterPro" id="IPR000742">
    <property type="entry name" value="EGF"/>
</dbReference>
<evidence type="ECO:0000256" key="8">
    <source>
        <dbReference type="SAM" id="Phobius"/>
    </source>
</evidence>
<evidence type="ECO:0000256" key="9">
    <source>
        <dbReference type="SAM" id="SignalP"/>
    </source>
</evidence>
<comment type="caution">
    <text evidence="7">Lacks conserved residue(s) required for the propagation of feature annotation.</text>
</comment>
<name>A0A8J4UZK4_9MYCE</name>
<feature type="transmembrane region" description="Helical" evidence="8">
    <location>
        <begin position="781"/>
        <end position="802"/>
    </location>
</feature>
<feature type="disulfide bond" evidence="7">
    <location>
        <begin position="447"/>
        <end position="456"/>
    </location>
</feature>
<dbReference type="GO" id="GO:0016020">
    <property type="term" value="C:membrane"/>
    <property type="evidence" value="ECO:0007669"/>
    <property type="project" value="UniProtKB-SubCell"/>
</dbReference>
<keyword evidence="6" id="KW-0325">Glycoprotein</keyword>
<evidence type="ECO:0000256" key="2">
    <source>
        <dbReference type="ARBA" id="ARBA00022536"/>
    </source>
</evidence>
<feature type="transmembrane region" description="Helical" evidence="8">
    <location>
        <begin position="512"/>
        <end position="533"/>
    </location>
</feature>
<keyword evidence="8" id="KW-0812">Transmembrane</keyword>
<protein>
    <recommendedName>
        <fullName evidence="10">EGF-like domain-containing protein</fullName>
    </recommendedName>
</protein>
<keyword evidence="9" id="KW-0732">Signal</keyword>
<keyword evidence="8" id="KW-1133">Transmembrane helix</keyword>
<evidence type="ECO:0000256" key="1">
    <source>
        <dbReference type="ARBA" id="ARBA00004370"/>
    </source>
</evidence>
<accession>A0A8J4UZK4</accession>
<keyword evidence="12" id="KW-1185">Reference proteome</keyword>
<feature type="transmembrane region" description="Helical" evidence="8">
    <location>
        <begin position="702"/>
        <end position="719"/>
    </location>
</feature>
<proteinExistence type="predicted"/>
<feature type="domain" description="EGF-like" evidence="10">
    <location>
        <begin position="423"/>
        <end position="457"/>
    </location>
</feature>
<feature type="transmembrane region" description="Helical" evidence="8">
    <location>
        <begin position="725"/>
        <end position="747"/>
    </location>
</feature>
<dbReference type="InterPro" id="IPR051216">
    <property type="entry name" value="Teneurin"/>
</dbReference>
<keyword evidence="4 8" id="KW-0472">Membrane</keyword>
<evidence type="ECO:0000256" key="6">
    <source>
        <dbReference type="ARBA" id="ARBA00023180"/>
    </source>
</evidence>
<comment type="caution">
    <text evidence="11">The sequence shown here is derived from an EMBL/GenBank/DDBJ whole genome shotgun (WGS) entry which is preliminary data.</text>
</comment>
<evidence type="ECO:0000256" key="5">
    <source>
        <dbReference type="ARBA" id="ARBA00023157"/>
    </source>
</evidence>
<dbReference type="Gene3D" id="2.10.25.10">
    <property type="entry name" value="Laminin"/>
    <property type="match status" value="2"/>
</dbReference>
<gene>
    <name evidence="11" type="ORF">CYY_005480</name>
</gene>
<keyword evidence="2 7" id="KW-0245">EGF-like domain</keyword>
<feature type="disulfide bond" evidence="7">
    <location>
        <begin position="427"/>
        <end position="437"/>
    </location>
</feature>
<dbReference type="PANTHER" id="PTHR11219:SF69">
    <property type="entry name" value="TENEURIN-A"/>
    <property type="match status" value="1"/>
</dbReference>
<feature type="transmembrane region" description="Helical" evidence="8">
    <location>
        <begin position="874"/>
        <end position="896"/>
    </location>
</feature>
<evidence type="ECO:0000256" key="3">
    <source>
        <dbReference type="ARBA" id="ARBA00022737"/>
    </source>
</evidence>
<keyword evidence="5 7" id="KW-1015">Disulfide bond</keyword>
<reference evidence="11" key="1">
    <citation type="submission" date="2020-01" db="EMBL/GenBank/DDBJ databases">
        <title>Development of genomics and gene disruption for Polysphondylium violaceum indicates a role for the polyketide synthase stlB in stalk morphogenesis.</title>
        <authorList>
            <person name="Narita B."/>
            <person name="Kawabe Y."/>
            <person name="Kin K."/>
            <person name="Saito T."/>
            <person name="Gibbs R."/>
            <person name="Kuspa A."/>
            <person name="Muzny D."/>
            <person name="Queller D."/>
            <person name="Richards S."/>
            <person name="Strassman J."/>
            <person name="Sucgang R."/>
            <person name="Worley K."/>
            <person name="Schaap P."/>
        </authorList>
    </citation>
    <scope>NUCLEOTIDE SEQUENCE</scope>
    <source>
        <strain evidence="11">QSvi11</strain>
    </source>
</reference>
<dbReference type="Proteomes" id="UP000695562">
    <property type="component" value="Unassembled WGS sequence"/>
</dbReference>
<dbReference type="AlphaFoldDB" id="A0A8J4UZK4"/>
<organism evidence="11 12">
    <name type="scientific">Polysphondylium violaceum</name>
    <dbReference type="NCBI Taxonomy" id="133409"/>
    <lineage>
        <taxon>Eukaryota</taxon>
        <taxon>Amoebozoa</taxon>
        <taxon>Evosea</taxon>
        <taxon>Eumycetozoa</taxon>
        <taxon>Dictyostelia</taxon>
        <taxon>Dictyosteliales</taxon>
        <taxon>Dictyosteliaceae</taxon>
        <taxon>Polysphondylium</taxon>
    </lineage>
</organism>
<feature type="signal peptide" evidence="9">
    <location>
        <begin position="1"/>
        <end position="26"/>
    </location>
</feature>
<dbReference type="PANTHER" id="PTHR11219">
    <property type="entry name" value="TENEURIN AND N-ACETYLGLUCOSAMINE-1-PHOSPHODIESTER ALPHA-N-ACETYLGLUCOSAMINIDASE"/>
    <property type="match status" value="1"/>
</dbReference>
<dbReference type="Pfam" id="PF01437">
    <property type="entry name" value="PSI"/>
    <property type="match status" value="1"/>
</dbReference>
<dbReference type="InterPro" id="IPR002165">
    <property type="entry name" value="Plexin_repeat"/>
</dbReference>
<feature type="transmembrane region" description="Helical" evidence="8">
    <location>
        <begin position="814"/>
        <end position="835"/>
    </location>
</feature>
<evidence type="ECO:0000256" key="7">
    <source>
        <dbReference type="PROSITE-ProRule" id="PRU00076"/>
    </source>
</evidence>
<feature type="transmembrane region" description="Helical" evidence="8">
    <location>
        <begin position="656"/>
        <end position="681"/>
    </location>
</feature>
<comment type="subcellular location">
    <subcellularLocation>
        <location evidence="1">Membrane</location>
    </subcellularLocation>
</comment>
<sequence>MKNNNFKLLLTFVGLLLISTIAIVNAQDDDNDRFVNPKFVKLFTPQNDRYTYSTINGSSEFYAMSSRDLIYFTVAQLNSAVDGSTTTSSNIFSLSTSDTIGGMTIKDSYVYALGLNTFYKINPVTGDNENIQDSSSLYTAKGAFTFGNNVFFLSSSPVTLAHIDTTLDFKSTNLLFSTITVAPYSFVVDQVNGYAFLGSDTKPDISIVDLNTKAEVGVFTNASITSTFKRSVPIVDTAKKILYYCSTSNNQLFVDVFSYENIATANTIEYKYSFGLITGSDCSTGSIDTYGGQLFFSVTTDSALLNLGTDPQGNNQGATELEGFEVSSLQTFADISTNKLYVVSETQVAIVSYASVCPNDCSGANAGTCIAGVCQCNQEYYGLDCSQKTCLQLNNCSYAIQGNGKCINGECICESIWDGDDCSERVCPGQCQGRGTCSGAPDYTCACELGYRGADCSETYEVPCGTFTESQDCVDHTYCGWCQVDGVCRKGDRYGPEDGFCRTWYFGQNVEVGIIVLGVIFIVLIGILFLIDIGTTPFVDVKRAKDYAEEFKTGAYPKGTHEEASILWWRDQRSAKAWTLMDQFQFISLISHIGVVFPSRFLNFTEYLDWTNMGIPFPPAINPPQEFTSTTGRALLTYSQYENSLGAGGLYHLANILFWFGLLCAAFLVPLLIVFIALNFLEGLIHWKEVIRNRIIHVTVRLLTVGYIGVVMASAYSLVTPLHSYKIIIPGAILVVVYGIGLPIGIFKLLDVPEARLHNPTFKQQFGCLYVNFKPKTDHRFVVFTFIKRFVMAIIVGILAFEPTPVYPLSGTDMAVPIVQVVVIIIVLIGYAVLLGIRKPYFDHYHLWLEYFLTGLNVITVGLSLTHLKNPSVAGELIACLIQALSLIACIAAYIISWLQMRSAFLEKVKKFFGFCKCGKKDKSKNVDMGEIPTKP</sequence>
<evidence type="ECO:0000259" key="10">
    <source>
        <dbReference type="PROSITE" id="PS50026"/>
    </source>
</evidence>
<dbReference type="OrthoDB" id="6130531at2759"/>
<feature type="transmembrane region" description="Helical" evidence="8">
    <location>
        <begin position="847"/>
        <end position="868"/>
    </location>
</feature>
<feature type="chain" id="PRO_5035306239" description="EGF-like domain-containing protein" evidence="9">
    <location>
        <begin position="27"/>
        <end position="936"/>
    </location>
</feature>
<evidence type="ECO:0000313" key="11">
    <source>
        <dbReference type="EMBL" id="KAF2073198.1"/>
    </source>
</evidence>
<evidence type="ECO:0000313" key="12">
    <source>
        <dbReference type="Proteomes" id="UP000695562"/>
    </source>
</evidence>
<feature type="transmembrane region" description="Helical" evidence="8">
    <location>
        <begin position="584"/>
        <end position="602"/>
    </location>
</feature>
<evidence type="ECO:0000256" key="4">
    <source>
        <dbReference type="ARBA" id="ARBA00023136"/>
    </source>
</evidence>
<dbReference type="PROSITE" id="PS50026">
    <property type="entry name" value="EGF_3"/>
    <property type="match status" value="1"/>
</dbReference>
<keyword evidence="3" id="KW-0677">Repeat</keyword>